<feature type="transmembrane region" description="Helical" evidence="1">
    <location>
        <begin position="21"/>
        <end position="45"/>
    </location>
</feature>
<proteinExistence type="predicted"/>
<evidence type="ECO:0000313" key="2">
    <source>
        <dbReference type="EMBL" id="MBB4860532.1"/>
    </source>
</evidence>
<comment type="caution">
    <text evidence="2">The sequence shown here is derived from an EMBL/GenBank/DDBJ whole genome shotgun (WGS) entry which is preliminary data.</text>
</comment>
<dbReference type="Proteomes" id="UP000555448">
    <property type="component" value="Unassembled WGS sequence"/>
</dbReference>
<dbReference type="RefSeq" id="WP_184249483.1">
    <property type="nucleotide sequence ID" value="NZ_JACHLR010000024.1"/>
</dbReference>
<keyword evidence="1" id="KW-1133">Transmembrane helix</keyword>
<dbReference type="EMBL" id="JACHLR010000024">
    <property type="protein sequence ID" value="MBB4860532.1"/>
    <property type="molecule type" value="Genomic_DNA"/>
</dbReference>
<dbReference type="AlphaFoldDB" id="A0A7W7KCX8"/>
<keyword evidence="3" id="KW-1185">Reference proteome</keyword>
<protein>
    <submittedName>
        <fullName evidence="2">Uncharacterized protein</fullName>
    </submittedName>
</protein>
<evidence type="ECO:0000313" key="3">
    <source>
        <dbReference type="Proteomes" id="UP000555448"/>
    </source>
</evidence>
<feature type="transmembrane region" description="Helical" evidence="1">
    <location>
        <begin position="75"/>
        <end position="93"/>
    </location>
</feature>
<reference evidence="2 3" key="1">
    <citation type="submission" date="2020-08" db="EMBL/GenBank/DDBJ databases">
        <title>Functional genomics of gut bacteria from endangered species of beetles.</title>
        <authorList>
            <person name="Carlos-Shanley C."/>
        </authorList>
    </citation>
    <scope>NUCLEOTIDE SEQUENCE [LARGE SCALE GENOMIC DNA]</scope>
    <source>
        <strain evidence="2 3">S00245</strain>
    </source>
</reference>
<sequence length="107" mass="11561">MTTLPAMHGHPRWQGFLLVGLRLAGWLAVNVLCALGCLTIVFLAIGSFTVSGTMLQLANLSTRYVAADLGRQSEFNTILLVGGTLFFCATAFFRRATLARALQEQNG</sequence>
<name>A0A7W7KCX8_9SPHN</name>
<evidence type="ECO:0000256" key="1">
    <source>
        <dbReference type="SAM" id="Phobius"/>
    </source>
</evidence>
<keyword evidence="1" id="KW-0812">Transmembrane</keyword>
<keyword evidence="1" id="KW-0472">Membrane</keyword>
<accession>A0A7W7KCX8</accession>
<organism evidence="2 3">
    <name type="scientific">Novosphingobium chloroacetimidivorans</name>
    <dbReference type="NCBI Taxonomy" id="1428314"/>
    <lineage>
        <taxon>Bacteria</taxon>
        <taxon>Pseudomonadati</taxon>
        <taxon>Pseudomonadota</taxon>
        <taxon>Alphaproteobacteria</taxon>
        <taxon>Sphingomonadales</taxon>
        <taxon>Sphingomonadaceae</taxon>
        <taxon>Novosphingobium</taxon>
    </lineage>
</organism>
<gene>
    <name evidence="2" type="ORF">HNO88_003876</name>
</gene>